<feature type="region of interest" description="Disordered" evidence="1">
    <location>
        <begin position="144"/>
        <end position="164"/>
    </location>
</feature>
<name>A0A5J4U5M4_9EUKA</name>
<reference evidence="2 3" key="1">
    <citation type="submission" date="2019-03" db="EMBL/GenBank/DDBJ databases">
        <title>Single cell metagenomics reveals metabolic interactions within the superorganism composed of flagellate Streblomastix strix and complex community of Bacteroidetes bacteria on its surface.</title>
        <authorList>
            <person name="Treitli S.C."/>
            <person name="Kolisko M."/>
            <person name="Husnik F."/>
            <person name="Keeling P."/>
            <person name="Hampl V."/>
        </authorList>
    </citation>
    <scope>NUCLEOTIDE SEQUENCE [LARGE SCALE GENOMIC DNA]</scope>
    <source>
        <strain evidence="2">ST1C</strain>
    </source>
</reference>
<evidence type="ECO:0000313" key="3">
    <source>
        <dbReference type="Proteomes" id="UP000324800"/>
    </source>
</evidence>
<feature type="compositionally biased region" description="Low complexity" evidence="1">
    <location>
        <begin position="584"/>
        <end position="600"/>
    </location>
</feature>
<sequence length="618" mass="71823">MDGVQQIKSLIAQKDFATSLDLHQAFHHIRVSTEFKPQFNQVRKQPKKLQRRISPPKVVPQTVNNKPYQPIQPQKPKIIMNIQPKQSIQIRNPQIAFNNPPIQPLAANQDNQEPFRETTTGRVQGGYVMPLDILSQVKLKKAGQQPPIPGTLKATPNTQQVKAKDDPRFKANFYRLNQKMPIRLIAMQMRNNGLDPEVLNRPDDVIPPDYQEEEQNSHPSKSNHKFWVLYNPIHYNKSPLFIGIQQDLKWVGSDKTQNKSVNTTFKWPLPIPLLQIYNLKTTCKQNNHQPLSKPHKRNRMPFYLSRRAYQTRLHILLKRYTKSNKLYLQSSQQNSTTTRKSLIWIQQVNVQRNANQKRLMIVYDQHWVWRRIKKVQSKEQVMRTLNSKQKYANQRLKDKELQQLQLQAQRLETLNQQRNGCQYHTTMIESLLAKHSRDESKLLFPTFFKGHQGPNVGVSEVLGQKSKDKLKEQAKTAKLIQLPKESQTTAPKSIQQSQSSIQQIPTLPQTQKYQQSIIQILPLPQPFSYQSSTLPSHSQSYNNNSNNFRQWSRGRGGPFKRDRQGSISPYLNYYNSQLQQQIQFSNQQQNQFQSQFASLLPNQPTSSNAPAAPQAKHE</sequence>
<organism evidence="2 3">
    <name type="scientific">Streblomastix strix</name>
    <dbReference type="NCBI Taxonomy" id="222440"/>
    <lineage>
        <taxon>Eukaryota</taxon>
        <taxon>Metamonada</taxon>
        <taxon>Preaxostyla</taxon>
        <taxon>Oxymonadida</taxon>
        <taxon>Streblomastigidae</taxon>
        <taxon>Streblomastix</taxon>
    </lineage>
</organism>
<dbReference type="Proteomes" id="UP000324800">
    <property type="component" value="Unassembled WGS sequence"/>
</dbReference>
<evidence type="ECO:0008006" key="4">
    <source>
        <dbReference type="Google" id="ProtNLM"/>
    </source>
</evidence>
<dbReference type="EMBL" id="SNRW01020221">
    <property type="protein sequence ID" value="KAA6365679.1"/>
    <property type="molecule type" value="Genomic_DNA"/>
</dbReference>
<feature type="compositionally biased region" description="Low complexity" evidence="1">
    <location>
        <begin position="536"/>
        <end position="547"/>
    </location>
</feature>
<comment type="caution">
    <text evidence="2">The sequence shown here is derived from an EMBL/GenBank/DDBJ whole genome shotgun (WGS) entry which is preliminary data.</text>
</comment>
<evidence type="ECO:0000256" key="1">
    <source>
        <dbReference type="SAM" id="MobiDB-lite"/>
    </source>
</evidence>
<proteinExistence type="predicted"/>
<protein>
    <recommendedName>
        <fullName evidence="4">Reverse transcriptase domain-containing protein</fullName>
    </recommendedName>
</protein>
<accession>A0A5J4U5M4</accession>
<evidence type="ECO:0000313" key="2">
    <source>
        <dbReference type="EMBL" id="KAA6365679.1"/>
    </source>
</evidence>
<feature type="region of interest" description="Disordered" evidence="1">
    <location>
        <begin position="531"/>
        <end position="564"/>
    </location>
</feature>
<feature type="region of interest" description="Disordered" evidence="1">
    <location>
        <begin position="584"/>
        <end position="618"/>
    </location>
</feature>
<feature type="region of interest" description="Disordered" evidence="1">
    <location>
        <begin position="481"/>
        <end position="501"/>
    </location>
</feature>
<gene>
    <name evidence="2" type="ORF">EZS28_038794</name>
</gene>
<dbReference type="OrthoDB" id="268027at2759"/>
<dbReference type="AlphaFoldDB" id="A0A5J4U5M4"/>